<keyword evidence="9" id="KW-0238">DNA-binding</keyword>
<keyword evidence="7" id="KW-0378">Hydrolase</keyword>
<comment type="caution">
    <text evidence="18">The sequence shown here is derived from an EMBL/GenBank/DDBJ whole genome shotgun (WGS) entry which is preliminary data.</text>
</comment>
<dbReference type="Gene3D" id="1.10.8.50">
    <property type="match status" value="1"/>
</dbReference>
<evidence type="ECO:0000256" key="15">
    <source>
        <dbReference type="PROSITE-ProRule" id="PRU00391"/>
    </source>
</evidence>
<dbReference type="SUPFAM" id="SSF46946">
    <property type="entry name" value="S13-like H2TH domain"/>
    <property type="match status" value="1"/>
</dbReference>
<dbReference type="Proteomes" id="UP000013165">
    <property type="component" value="Unassembled WGS sequence"/>
</dbReference>
<evidence type="ECO:0000256" key="6">
    <source>
        <dbReference type="ARBA" id="ARBA00022771"/>
    </source>
</evidence>
<evidence type="ECO:0000313" key="18">
    <source>
        <dbReference type="EMBL" id="ENO13204.2"/>
    </source>
</evidence>
<dbReference type="GO" id="GO:0003684">
    <property type="term" value="F:damaged DNA binding"/>
    <property type="evidence" value="ECO:0007669"/>
    <property type="project" value="InterPro"/>
</dbReference>
<evidence type="ECO:0000256" key="7">
    <source>
        <dbReference type="ARBA" id="ARBA00022801"/>
    </source>
</evidence>
<keyword evidence="6 15" id="KW-0863">Zinc-finger</keyword>
<keyword evidence="12" id="KW-0511">Multifunctional enzyme</keyword>
<dbReference type="SUPFAM" id="SSF57716">
    <property type="entry name" value="Glucocorticoid receptor-like (DNA-binding domain)"/>
    <property type="match status" value="1"/>
</dbReference>
<evidence type="ECO:0000256" key="3">
    <source>
        <dbReference type="ARBA" id="ARBA00009409"/>
    </source>
</evidence>
<dbReference type="PROSITE" id="PS01242">
    <property type="entry name" value="ZF_FPG_1"/>
    <property type="match status" value="1"/>
</dbReference>
<evidence type="ECO:0000256" key="4">
    <source>
        <dbReference type="ARBA" id="ARBA00022723"/>
    </source>
</evidence>
<proteinExistence type="inferred from homology"/>
<dbReference type="EMBL" id="APLQ01000014">
    <property type="protein sequence ID" value="ENO13204.2"/>
    <property type="molecule type" value="Genomic_DNA"/>
</dbReference>
<dbReference type="SMART" id="SM00898">
    <property type="entry name" value="Fapy_DNA_glyco"/>
    <property type="match status" value="1"/>
</dbReference>
<dbReference type="PROSITE" id="PS51068">
    <property type="entry name" value="FPG_CAT"/>
    <property type="match status" value="1"/>
</dbReference>
<dbReference type="InterPro" id="IPR035937">
    <property type="entry name" value="FPG_N"/>
</dbReference>
<evidence type="ECO:0000256" key="1">
    <source>
        <dbReference type="ARBA" id="ARBA00001668"/>
    </source>
</evidence>
<dbReference type="GO" id="GO:0006284">
    <property type="term" value="P:base-excision repair"/>
    <property type="evidence" value="ECO:0007669"/>
    <property type="project" value="InterPro"/>
</dbReference>
<dbReference type="InterPro" id="IPR012319">
    <property type="entry name" value="FPG_cat"/>
</dbReference>
<keyword evidence="8" id="KW-0862">Zinc</keyword>
<feature type="domain" description="FPG-type" evidence="16">
    <location>
        <begin position="243"/>
        <end position="277"/>
    </location>
</feature>
<dbReference type="InterPro" id="IPR010979">
    <property type="entry name" value="Ribosomal_uS13-like_H2TH"/>
</dbReference>
<dbReference type="HOGENOM" id="CLU_038423_0_2_6"/>
<evidence type="ECO:0000313" key="19">
    <source>
        <dbReference type="Proteomes" id="UP000013165"/>
    </source>
</evidence>
<comment type="cofactor">
    <cofactor evidence="2">
        <name>Zn(2+)</name>
        <dbReference type="ChEBI" id="CHEBI:29105"/>
    </cofactor>
</comment>
<sequence>MPFPDDKLQGGSAMPELPDVEAFKRYIDSTALHQSIRRVTVPAPKVLGDLSKRKLAQAVSGHTFTKSYRWGKHLFLALDSGQWLALHFGMTSRPRYGCKDSLDKSPDAAYDAVRFFFDNEYALAFNSRRKLGHIRLIDDPEHYGQGRKLGPDALELGKDEFVDIARKARGGLKSFLMNQKHLSGLGNETSDEILFQARWHPSAELRALDHEQYRKLYETMHRVLKADLDANADQDRMPDWFILPRRHEGEPCPRCKSALRKIKASGRSAYICPRCQPEP</sequence>
<gene>
    <name evidence="18" type="ORF">J057_17450</name>
</gene>
<evidence type="ECO:0000256" key="5">
    <source>
        <dbReference type="ARBA" id="ARBA00022763"/>
    </source>
</evidence>
<comment type="similarity">
    <text evidence="3">Belongs to the FPG family.</text>
</comment>
<dbReference type="GO" id="GO:0008534">
    <property type="term" value="F:oxidized purine nucleobase lesion DNA N-glycosylase activity"/>
    <property type="evidence" value="ECO:0007669"/>
    <property type="project" value="UniProtKB-EC"/>
</dbReference>
<evidence type="ECO:0000256" key="12">
    <source>
        <dbReference type="ARBA" id="ARBA00023268"/>
    </source>
</evidence>
<feature type="domain" description="Formamidopyrimidine-DNA glycosylase catalytic" evidence="17">
    <location>
        <begin position="15"/>
        <end position="132"/>
    </location>
</feature>
<accession>N6VZA6</accession>
<dbReference type="AlphaFoldDB" id="N6VZA6"/>
<dbReference type="InterPro" id="IPR010663">
    <property type="entry name" value="Znf_FPG/IleRS"/>
</dbReference>
<dbReference type="SMART" id="SM01232">
    <property type="entry name" value="H2TH"/>
    <property type="match status" value="1"/>
</dbReference>
<dbReference type="OrthoDB" id="5657047at2"/>
<dbReference type="PANTHER" id="PTHR22993">
    <property type="entry name" value="FORMAMIDOPYRIMIDINE-DNA GLYCOSYLASE"/>
    <property type="match status" value="1"/>
</dbReference>
<dbReference type="InterPro" id="IPR015886">
    <property type="entry name" value="H2TH_FPG"/>
</dbReference>
<evidence type="ECO:0000256" key="14">
    <source>
        <dbReference type="ARBA" id="ARBA00044632"/>
    </source>
</evidence>
<comment type="catalytic activity">
    <reaction evidence="14">
        <text>2'-deoxyribonucleotide-(2'-deoxyribose 5'-phosphate)-2'-deoxyribonucleotide-DNA = a 3'-end 2'-deoxyribonucleotide-(2,3-dehydro-2,3-deoxyribose 5'-phosphate)-DNA + a 5'-end 5'-phospho-2'-deoxyribonucleoside-DNA + H(+)</text>
        <dbReference type="Rhea" id="RHEA:66592"/>
        <dbReference type="Rhea" id="RHEA-COMP:13180"/>
        <dbReference type="Rhea" id="RHEA-COMP:16897"/>
        <dbReference type="Rhea" id="RHEA-COMP:17067"/>
        <dbReference type="ChEBI" id="CHEBI:15378"/>
        <dbReference type="ChEBI" id="CHEBI:136412"/>
        <dbReference type="ChEBI" id="CHEBI:157695"/>
        <dbReference type="ChEBI" id="CHEBI:167181"/>
        <dbReference type="EC" id="4.2.99.18"/>
    </reaction>
</comment>
<keyword evidence="4" id="KW-0479">Metal-binding</keyword>
<name>N6VZA6_9GAMM</name>
<keyword evidence="13" id="KW-0326">Glycosidase</keyword>
<dbReference type="InterPro" id="IPR015887">
    <property type="entry name" value="DNA_glyclase_Znf_dom_DNA_BS"/>
</dbReference>
<dbReference type="InterPro" id="IPR000214">
    <property type="entry name" value="Znf_DNA_glyclase/AP_lyase"/>
</dbReference>
<protein>
    <submittedName>
        <fullName evidence="18">Uncharacterized protein</fullName>
    </submittedName>
</protein>
<evidence type="ECO:0000256" key="9">
    <source>
        <dbReference type="ARBA" id="ARBA00023125"/>
    </source>
</evidence>
<dbReference type="eggNOG" id="COG0266">
    <property type="taxonomic scope" value="Bacteria"/>
</dbReference>
<keyword evidence="5" id="KW-0227">DNA damage</keyword>
<evidence type="ECO:0000256" key="13">
    <source>
        <dbReference type="ARBA" id="ARBA00023295"/>
    </source>
</evidence>
<dbReference type="STRING" id="626887.J057_17450"/>
<evidence type="ECO:0000256" key="11">
    <source>
        <dbReference type="ARBA" id="ARBA00023239"/>
    </source>
</evidence>
<dbReference type="SUPFAM" id="SSF81624">
    <property type="entry name" value="N-terminal domain of MutM-like DNA repair proteins"/>
    <property type="match status" value="1"/>
</dbReference>
<dbReference type="Pfam" id="PF06831">
    <property type="entry name" value="H2TH"/>
    <property type="match status" value="1"/>
</dbReference>
<dbReference type="PROSITE" id="PS51066">
    <property type="entry name" value="ZF_FPG_2"/>
    <property type="match status" value="1"/>
</dbReference>
<dbReference type="PATRIC" id="fig|626887.3.peg.3487"/>
<keyword evidence="19" id="KW-1185">Reference proteome</keyword>
<evidence type="ECO:0000256" key="8">
    <source>
        <dbReference type="ARBA" id="ARBA00022833"/>
    </source>
</evidence>
<evidence type="ECO:0000256" key="2">
    <source>
        <dbReference type="ARBA" id="ARBA00001947"/>
    </source>
</evidence>
<dbReference type="GO" id="GO:0008270">
    <property type="term" value="F:zinc ion binding"/>
    <property type="evidence" value="ECO:0007669"/>
    <property type="project" value="UniProtKB-KW"/>
</dbReference>
<keyword evidence="10" id="KW-0234">DNA repair</keyword>
<keyword evidence="11" id="KW-0456">Lyase</keyword>
<comment type="catalytic activity">
    <reaction evidence="1">
        <text>Hydrolysis of DNA containing ring-opened 7-methylguanine residues, releasing 2,6-diamino-4-hydroxy-5-(N-methyl)formamidopyrimidine.</text>
        <dbReference type="EC" id="3.2.2.23"/>
    </reaction>
</comment>
<evidence type="ECO:0000256" key="10">
    <source>
        <dbReference type="ARBA" id="ARBA00023204"/>
    </source>
</evidence>
<dbReference type="Pfam" id="PF01149">
    <property type="entry name" value="Fapy_DNA_glyco"/>
    <property type="match status" value="1"/>
</dbReference>
<reference evidence="18 19" key="1">
    <citation type="journal article" date="2013" name="Genome Announc.">
        <title>Genome Sequence of the Polycyclic Aromatic Hydrocarbon-Degrading Bacterium Strain Marinobacter nanhaiticus D15-8WT.</title>
        <authorList>
            <person name="Cui Z."/>
            <person name="Gao W."/>
            <person name="Li Q."/>
            <person name="Xu G."/>
            <person name="Zheng L."/>
        </authorList>
    </citation>
    <scope>NUCLEOTIDE SEQUENCE [LARGE SCALE GENOMIC DNA]</scope>
    <source>
        <strain evidence="18 19">D15-8W</strain>
    </source>
</reference>
<organism evidence="18 19">
    <name type="scientific">Marinobacter nanhaiticus D15-8W</name>
    <dbReference type="NCBI Taxonomy" id="626887"/>
    <lineage>
        <taxon>Bacteria</taxon>
        <taxon>Pseudomonadati</taxon>
        <taxon>Pseudomonadota</taxon>
        <taxon>Gammaproteobacteria</taxon>
        <taxon>Pseudomonadales</taxon>
        <taxon>Marinobacteraceae</taxon>
        <taxon>Marinobacter</taxon>
    </lineage>
</organism>
<dbReference type="Gene3D" id="3.20.190.10">
    <property type="entry name" value="MutM-like, N-terminal"/>
    <property type="match status" value="1"/>
</dbReference>
<dbReference type="GO" id="GO:0140078">
    <property type="term" value="F:class I DNA-(apurinic or apyrimidinic site) endonuclease activity"/>
    <property type="evidence" value="ECO:0007669"/>
    <property type="project" value="UniProtKB-EC"/>
</dbReference>
<evidence type="ECO:0000259" key="17">
    <source>
        <dbReference type="PROSITE" id="PS51068"/>
    </source>
</evidence>
<dbReference type="Pfam" id="PF06827">
    <property type="entry name" value="zf-FPG_IleRS"/>
    <property type="match status" value="1"/>
</dbReference>
<dbReference type="PANTHER" id="PTHR22993:SF9">
    <property type="entry name" value="FORMAMIDOPYRIMIDINE-DNA GLYCOSYLASE"/>
    <property type="match status" value="1"/>
</dbReference>
<evidence type="ECO:0000259" key="16">
    <source>
        <dbReference type="PROSITE" id="PS51066"/>
    </source>
</evidence>